<sequence>METTSISLRWHLTYMMKYPEYQDKVRKEIFDVVGTNRLPSMSDKPNMPYTQAVIHEVQRHSNMVPILGTHFKFYAVLEKTIPFSIGKRNCLGEGLARMELFLIFNALIQKYEFVPKSSIDLSPVWGGALTSKPYKCQLIPQIA</sequence>
<keyword evidence="5" id="KW-1185">Reference proteome</keyword>
<dbReference type="OrthoDB" id="1055148at2759"/>
<reference evidence="5" key="1">
    <citation type="submission" date="2017-10" db="EMBL/GenBank/DDBJ databases">
        <title>Rapid genome shrinkage in a self-fertile nematode reveals novel sperm competition proteins.</title>
        <authorList>
            <person name="Yin D."/>
            <person name="Schwarz E.M."/>
            <person name="Thomas C.G."/>
            <person name="Felde R.L."/>
            <person name="Korf I.F."/>
            <person name="Cutter A.D."/>
            <person name="Schartner C.M."/>
            <person name="Ralston E.J."/>
            <person name="Meyer B.J."/>
            <person name="Haag E.S."/>
        </authorList>
    </citation>
    <scope>NUCLEOTIDE SEQUENCE [LARGE SCALE GENOMIC DNA]</scope>
    <source>
        <strain evidence="5">JU1422</strain>
    </source>
</reference>
<dbReference type="InterPro" id="IPR036396">
    <property type="entry name" value="Cyt_P450_sf"/>
</dbReference>
<evidence type="ECO:0000256" key="3">
    <source>
        <dbReference type="RuleBase" id="RU000461"/>
    </source>
</evidence>
<dbReference type="PROSITE" id="PS00086">
    <property type="entry name" value="CYTOCHROME_P450"/>
    <property type="match status" value="1"/>
</dbReference>
<dbReference type="AlphaFoldDB" id="A0A2G5TAP9"/>
<dbReference type="SUPFAM" id="SSF48264">
    <property type="entry name" value="Cytochrome P450"/>
    <property type="match status" value="1"/>
</dbReference>
<dbReference type="PANTHER" id="PTHR24284:SF11">
    <property type="entry name" value="CYTOCHROME P450 FAMILY"/>
    <property type="match status" value="1"/>
</dbReference>
<dbReference type="GO" id="GO:0020037">
    <property type="term" value="F:heme binding"/>
    <property type="evidence" value="ECO:0007669"/>
    <property type="project" value="InterPro"/>
</dbReference>
<evidence type="ECO:0000313" key="4">
    <source>
        <dbReference type="EMBL" id="PIC24352.1"/>
    </source>
</evidence>
<keyword evidence="3" id="KW-0408">Iron</keyword>
<dbReference type="GO" id="GO:0004497">
    <property type="term" value="F:monooxygenase activity"/>
    <property type="evidence" value="ECO:0007669"/>
    <property type="project" value="UniProtKB-KW"/>
</dbReference>
<evidence type="ECO:0000256" key="1">
    <source>
        <dbReference type="ARBA" id="ARBA00010617"/>
    </source>
</evidence>
<dbReference type="GO" id="GO:0005506">
    <property type="term" value="F:iron ion binding"/>
    <property type="evidence" value="ECO:0007669"/>
    <property type="project" value="InterPro"/>
</dbReference>
<dbReference type="STRING" id="1611254.A0A2G5TAP9"/>
<dbReference type="PRINTS" id="PR00463">
    <property type="entry name" value="EP450I"/>
</dbReference>
<dbReference type="GO" id="GO:0016705">
    <property type="term" value="F:oxidoreductase activity, acting on paired donors, with incorporation or reduction of molecular oxygen"/>
    <property type="evidence" value="ECO:0007669"/>
    <property type="project" value="InterPro"/>
</dbReference>
<accession>A0A2G5TAP9</accession>
<dbReference type="PANTHER" id="PTHR24284">
    <property type="entry name" value="CYTOCHROME P450 FAMILY"/>
    <property type="match status" value="1"/>
</dbReference>
<dbReference type="Proteomes" id="UP000230233">
    <property type="component" value="Chromosome V"/>
</dbReference>
<keyword evidence="3" id="KW-0479">Metal-binding</keyword>
<organism evidence="4 5">
    <name type="scientific">Caenorhabditis nigoni</name>
    <dbReference type="NCBI Taxonomy" id="1611254"/>
    <lineage>
        <taxon>Eukaryota</taxon>
        <taxon>Metazoa</taxon>
        <taxon>Ecdysozoa</taxon>
        <taxon>Nematoda</taxon>
        <taxon>Chromadorea</taxon>
        <taxon>Rhabditida</taxon>
        <taxon>Rhabditina</taxon>
        <taxon>Rhabditomorpha</taxon>
        <taxon>Rhabditoidea</taxon>
        <taxon>Rhabditidae</taxon>
        <taxon>Peloderinae</taxon>
        <taxon>Caenorhabditis</taxon>
    </lineage>
</organism>
<proteinExistence type="inferred from homology"/>
<dbReference type="InterPro" id="IPR002401">
    <property type="entry name" value="Cyt_P450_E_grp-I"/>
</dbReference>
<dbReference type="Gene3D" id="1.10.630.10">
    <property type="entry name" value="Cytochrome P450"/>
    <property type="match status" value="2"/>
</dbReference>
<dbReference type="PRINTS" id="PR00385">
    <property type="entry name" value="P450"/>
</dbReference>
<gene>
    <name evidence="4" type="primary">Cnig_chr_V.g17723</name>
    <name evidence="4" type="ORF">B9Z55_017723</name>
</gene>
<evidence type="ECO:0000256" key="2">
    <source>
        <dbReference type="ARBA" id="ARBA00023033"/>
    </source>
</evidence>
<keyword evidence="3" id="KW-0560">Oxidoreductase</keyword>
<dbReference type="Pfam" id="PF00067">
    <property type="entry name" value="p450"/>
    <property type="match status" value="2"/>
</dbReference>
<dbReference type="InterPro" id="IPR001128">
    <property type="entry name" value="Cyt_P450"/>
</dbReference>
<name>A0A2G5TAP9_9PELO</name>
<comment type="similarity">
    <text evidence="1 3">Belongs to the cytochrome P450 family.</text>
</comment>
<evidence type="ECO:0000313" key="5">
    <source>
        <dbReference type="Proteomes" id="UP000230233"/>
    </source>
</evidence>
<comment type="caution">
    <text evidence="4">The sequence shown here is derived from an EMBL/GenBank/DDBJ whole genome shotgun (WGS) entry which is preliminary data.</text>
</comment>
<keyword evidence="3" id="KW-0349">Heme</keyword>
<protein>
    <submittedName>
        <fullName evidence="4">Uncharacterized protein</fullName>
    </submittedName>
</protein>
<keyword evidence="2 3" id="KW-0503">Monooxygenase</keyword>
<dbReference type="InterPro" id="IPR017972">
    <property type="entry name" value="Cyt_P450_CS"/>
</dbReference>
<dbReference type="EMBL" id="PDUG01000005">
    <property type="protein sequence ID" value="PIC24352.1"/>
    <property type="molecule type" value="Genomic_DNA"/>
</dbReference>